<sequence>MHETGEADGADRVPLPRPAVPAPRSIGPMLVMVGFDGSVPSRRALVYAAGLAQRNRAALVVAYIAPAPPAVGLTPLGAELPCSVSQEETDEIAALATEILDGAVAGWRFTVGWGDAAHELERLADERRADVLVTGRPRSPARHVLGSVPGRLLRHARRPITVVP</sequence>
<evidence type="ECO:0000259" key="2">
    <source>
        <dbReference type="Pfam" id="PF00582"/>
    </source>
</evidence>
<name>A0ABX1SD71_9PSEU</name>
<evidence type="ECO:0000256" key="1">
    <source>
        <dbReference type="ARBA" id="ARBA00008791"/>
    </source>
</evidence>
<dbReference type="Proteomes" id="UP000820669">
    <property type="component" value="Unassembled WGS sequence"/>
</dbReference>
<accession>A0ABX1SD71</accession>
<comment type="similarity">
    <text evidence="1">Belongs to the universal stress protein A family.</text>
</comment>
<comment type="caution">
    <text evidence="3">The sequence shown here is derived from an EMBL/GenBank/DDBJ whole genome shotgun (WGS) entry which is preliminary data.</text>
</comment>
<dbReference type="InterPro" id="IPR006015">
    <property type="entry name" value="Universal_stress_UspA"/>
</dbReference>
<dbReference type="EMBL" id="JAAXLA010000037">
    <property type="protein sequence ID" value="NMH99521.1"/>
    <property type="molecule type" value="Genomic_DNA"/>
</dbReference>
<dbReference type="InterPro" id="IPR014729">
    <property type="entry name" value="Rossmann-like_a/b/a_fold"/>
</dbReference>
<gene>
    <name evidence="3" type="ORF">HF526_19695</name>
</gene>
<feature type="domain" description="UspA" evidence="2">
    <location>
        <begin position="31"/>
        <end position="164"/>
    </location>
</feature>
<keyword evidence="4" id="KW-1185">Reference proteome</keyword>
<proteinExistence type="inferred from homology"/>
<dbReference type="PANTHER" id="PTHR46268:SF6">
    <property type="entry name" value="UNIVERSAL STRESS PROTEIN UP12"/>
    <property type="match status" value="1"/>
</dbReference>
<dbReference type="SUPFAM" id="SSF52402">
    <property type="entry name" value="Adenine nucleotide alpha hydrolases-like"/>
    <property type="match status" value="1"/>
</dbReference>
<dbReference type="CDD" id="cd00293">
    <property type="entry name" value="USP-like"/>
    <property type="match status" value="1"/>
</dbReference>
<organism evidence="3 4">
    <name type="scientific">Pseudonocardia acidicola</name>
    <dbReference type="NCBI Taxonomy" id="2724939"/>
    <lineage>
        <taxon>Bacteria</taxon>
        <taxon>Bacillati</taxon>
        <taxon>Actinomycetota</taxon>
        <taxon>Actinomycetes</taxon>
        <taxon>Pseudonocardiales</taxon>
        <taxon>Pseudonocardiaceae</taxon>
        <taxon>Pseudonocardia</taxon>
    </lineage>
</organism>
<evidence type="ECO:0000313" key="3">
    <source>
        <dbReference type="EMBL" id="NMH99521.1"/>
    </source>
</evidence>
<evidence type="ECO:0000313" key="4">
    <source>
        <dbReference type="Proteomes" id="UP000820669"/>
    </source>
</evidence>
<dbReference type="PRINTS" id="PR01438">
    <property type="entry name" value="UNVRSLSTRESS"/>
</dbReference>
<reference evidence="3 4" key="1">
    <citation type="submission" date="2020-04" db="EMBL/GenBank/DDBJ databases">
        <authorList>
            <person name="Klaysubun C."/>
            <person name="Duangmal K."/>
            <person name="Lipun K."/>
        </authorList>
    </citation>
    <scope>NUCLEOTIDE SEQUENCE [LARGE SCALE GENOMIC DNA]</scope>
    <source>
        <strain evidence="3 4">K10HN5</strain>
    </source>
</reference>
<dbReference type="InterPro" id="IPR006016">
    <property type="entry name" value="UspA"/>
</dbReference>
<dbReference type="Gene3D" id="3.40.50.620">
    <property type="entry name" value="HUPs"/>
    <property type="match status" value="1"/>
</dbReference>
<dbReference type="RefSeq" id="WP_169383004.1">
    <property type="nucleotide sequence ID" value="NZ_JAAXLA010000037.1"/>
</dbReference>
<dbReference type="Pfam" id="PF00582">
    <property type="entry name" value="Usp"/>
    <property type="match status" value="1"/>
</dbReference>
<dbReference type="PANTHER" id="PTHR46268">
    <property type="entry name" value="STRESS RESPONSE PROTEIN NHAX"/>
    <property type="match status" value="1"/>
</dbReference>
<protein>
    <submittedName>
        <fullName evidence="3">Universal stress protein</fullName>
    </submittedName>
</protein>